<evidence type="ECO:0000313" key="3">
    <source>
        <dbReference type="Proteomes" id="UP000248916"/>
    </source>
</evidence>
<dbReference type="EMBL" id="QKZL01000009">
    <property type="protein sequence ID" value="PZX15758.1"/>
    <property type="molecule type" value="Genomic_DNA"/>
</dbReference>
<dbReference type="Pfam" id="PF13302">
    <property type="entry name" value="Acetyltransf_3"/>
    <property type="match status" value="1"/>
</dbReference>
<dbReference type="Proteomes" id="UP000248916">
    <property type="component" value="Unassembled WGS sequence"/>
</dbReference>
<gene>
    <name evidence="2" type="ORF">LX81_02391</name>
</gene>
<name>A0A2W7N6N0_9RHOB</name>
<organism evidence="2 3">
    <name type="scientific">Palleronia aestuarii</name>
    <dbReference type="NCBI Taxonomy" id="568105"/>
    <lineage>
        <taxon>Bacteria</taxon>
        <taxon>Pseudomonadati</taxon>
        <taxon>Pseudomonadota</taxon>
        <taxon>Alphaproteobacteria</taxon>
        <taxon>Rhodobacterales</taxon>
        <taxon>Roseobacteraceae</taxon>
        <taxon>Palleronia</taxon>
    </lineage>
</organism>
<dbReference type="RefSeq" id="WP_111537524.1">
    <property type="nucleotide sequence ID" value="NZ_QKZL01000009.1"/>
</dbReference>
<dbReference type="GO" id="GO:0016747">
    <property type="term" value="F:acyltransferase activity, transferring groups other than amino-acyl groups"/>
    <property type="evidence" value="ECO:0007669"/>
    <property type="project" value="InterPro"/>
</dbReference>
<feature type="domain" description="N-acetyltransferase" evidence="1">
    <location>
        <begin position="22"/>
        <end position="156"/>
    </location>
</feature>
<proteinExistence type="predicted"/>
<dbReference type="SUPFAM" id="SSF55729">
    <property type="entry name" value="Acyl-CoA N-acyltransferases (Nat)"/>
    <property type="match status" value="1"/>
</dbReference>
<protein>
    <submittedName>
        <fullName evidence="2">RimJ/RimL family protein N-acetyltransferase</fullName>
    </submittedName>
</protein>
<dbReference type="InterPro" id="IPR000182">
    <property type="entry name" value="GNAT_dom"/>
</dbReference>
<dbReference type="InterPro" id="IPR016181">
    <property type="entry name" value="Acyl_CoA_acyltransferase"/>
</dbReference>
<dbReference type="InterPro" id="IPR051531">
    <property type="entry name" value="N-acetyltransferase"/>
</dbReference>
<sequence length="183" mass="20076">MSDGRTSAVPPEAGLPTLETERLILRGPRPEDFGPMRDFFASDRSRFVGGPRSELDAWRSFASRWGHIAINGFGVFSVTVKGSDTCIGQIGPIFMPGWAEPEIGWSLFSGEGHGYAFEAAMAARDHAYRDLGWTTAISYIDVENARSQALARRMGCVEDPSVPHPFDKDVCAWRHPAPSEAMS</sequence>
<dbReference type="Gene3D" id="3.40.630.30">
    <property type="match status" value="1"/>
</dbReference>
<dbReference type="PANTHER" id="PTHR43792">
    <property type="entry name" value="GNAT FAMILY, PUTATIVE (AFU_ORTHOLOGUE AFUA_3G00765)-RELATED-RELATED"/>
    <property type="match status" value="1"/>
</dbReference>
<dbReference type="AlphaFoldDB" id="A0A2W7N6N0"/>
<comment type="caution">
    <text evidence="2">The sequence shown here is derived from an EMBL/GenBank/DDBJ whole genome shotgun (WGS) entry which is preliminary data.</text>
</comment>
<accession>A0A2W7N6N0</accession>
<evidence type="ECO:0000313" key="2">
    <source>
        <dbReference type="EMBL" id="PZX15758.1"/>
    </source>
</evidence>
<keyword evidence="3" id="KW-1185">Reference proteome</keyword>
<reference evidence="2 3" key="1">
    <citation type="submission" date="2018-06" db="EMBL/GenBank/DDBJ databases">
        <title>Genomic Encyclopedia of Archaeal and Bacterial Type Strains, Phase II (KMG-II): from individual species to whole genera.</title>
        <authorList>
            <person name="Goeker M."/>
        </authorList>
    </citation>
    <scope>NUCLEOTIDE SEQUENCE [LARGE SCALE GENOMIC DNA]</scope>
    <source>
        <strain evidence="2 3">DSM 22009</strain>
    </source>
</reference>
<dbReference type="OrthoDB" id="6293260at2"/>
<dbReference type="PANTHER" id="PTHR43792:SF1">
    <property type="entry name" value="N-ACETYLTRANSFERASE DOMAIN-CONTAINING PROTEIN"/>
    <property type="match status" value="1"/>
</dbReference>
<keyword evidence="2" id="KW-0808">Transferase</keyword>
<evidence type="ECO:0000259" key="1">
    <source>
        <dbReference type="Pfam" id="PF13302"/>
    </source>
</evidence>